<name>A0A917RZG4_9NOCA</name>
<dbReference type="Proteomes" id="UP000638263">
    <property type="component" value="Unassembled WGS sequence"/>
</dbReference>
<keyword evidence="1" id="KW-1133">Transmembrane helix</keyword>
<keyword evidence="3" id="KW-1185">Reference proteome</keyword>
<keyword evidence="1" id="KW-0812">Transmembrane</keyword>
<reference evidence="2" key="2">
    <citation type="submission" date="2020-09" db="EMBL/GenBank/DDBJ databases">
        <authorList>
            <person name="Sun Q."/>
            <person name="Zhou Y."/>
        </authorList>
    </citation>
    <scope>NUCLEOTIDE SEQUENCE</scope>
    <source>
        <strain evidence="2">CGMCC 4.3508</strain>
    </source>
</reference>
<comment type="caution">
    <text evidence="2">The sequence shown here is derived from an EMBL/GenBank/DDBJ whole genome shotgun (WGS) entry which is preliminary data.</text>
</comment>
<evidence type="ECO:0000313" key="3">
    <source>
        <dbReference type="Proteomes" id="UP000638263"/>
    </source>
</evidence>
<dbReference type="EMBL" id="BMMH01000045">
    <property type="protein sequence ID" value="GGL46798.1"/>
    <property type="molecule type" value="Genomic_DNA"/>
</dbReference>
<accession>A0A917RZG4</accession>
<reference evidence="2" key="1">
    <citation type="journal article" date="2014" name="Int. J. Syst. Evol. Microbiol.">
        <title>Complete genome sequence of Corynebacterium casei LMG S-19264T (=DSM 44701T), isolated from a smear-ripened cheese.</title>
        <authorList>
            <consortium name="US DOE Joint Genome Institute (JGI-PGF)"/>
            <person name="Walter F."/>
            <person name="Albersmeier A."/>
            <person name="Kalinowski J."/>
            <person name="Ruckert C."/>
        </authorList>
    </citation>
    <scope>NUCLEOTIDE SEQUENCE</scope>
    <source>
        <strain evidence="2">CGMCC 4.3508</strain>
    </source>
</reference>
<evidence type="ECO:0000256" key="1">
    <source>
        <dbReference type="SAM" id="Phobius"/>
    </source>
</evidence>
<proteinExistence type="predicted"/>
<sequence>MMARSNHPAVANRTVLALLGAALATGGGLALAAHFDRLNWVDTNARLVPGTAAPPTWVFVALITAATALALLCLRWLYAQIFRMPTARIWRIEADDAAGHTTLASRTAALPVAADIEEFPGVRSASAWLTGHRDTPELHMIVTAEPDADVSALRRRIATEAVTALRHALEIDEITAELELRFADADRPARLH</sequence>
<organism evidence="2 3">
    <name type="scientific">Nocardia jinanensis</name>
    <dbReference type="NCBI Taxonomy" id="382504"/>
    <lineage>
        <taxon>Bacteria</taxon>
        <taxon>Bacillati</taxon>
        <taxon>Actinomycetota</taxon>
        <taxon>Actinomycetes</taxon>
        <taxon>Mycobacteriales</taxon>
        <taxon>Nocardiaceae</taxon>
        <taxon>Nocardia</taxon>
    </lineage>
</organism>
<keyword evidence="1" id="KW-0472">Membrane</keyword>
<feature type="transmembrane region" description="Helical" evidence="1">
    <location>
        <begin position="56"/>
        <end position="78"/>
    </location>
</feature>
<gene>
    <name evidence="2" type="ORF">GCM10011588_72100</name>
</gene>
<evidence type="ECO:0008006" key="4">
    <source>
        <dbReference type="Google" id="ProtNLM"/>
    </source>
</evidence>
<protein>
    <recommendedName>
        <fullName evidence="4">Alkaline shock response membrane anchor protein AmaP</fullName>
    </recommendedName>
</protein>
<evidence type="ECO:0000313" key="2">
    <source>
        <dbReference type="EMBL" id="GGL46798.1"/>
    </source>
</evidence>
<dbReference type="AlphaFoldDB" id="A0A917RZG4"/>